<dbReference type="Proteomes" id="UP000663828">
    <property type="component" value="Unassembled WGS sequence"/>
</dbReference>
<keyword evidence="2" id="KW-0964">Secreted</keyword>
<evidence type="ECO:0000256" key="6">
    <source>
        <dbReference type="SAM" id="SignalP"/>
    </source>
</evidence>
<feature type="disulfide bond" evidence="5">
    <location>
        <begin position="393"/>
        <end position="402"/>
    </location>
</feature>
<accession>A0A815CK79</accession>
<dbReference type="GO" id="GO:0031640">
    <property type="term" value="P:killing of cells of another organism"/>
    <property type="evidence" value="ECO:0007669"/>
    <property type="project" value="UniProtKB-KW"/>
</dbReference>
<keyword evidence="6" id="KW-0732">Signal</keyword>
<evidence type="ECO:0000256" key="1">
    <source>
        <dbReference type="ARBA" id="ARBA00004613"/>
    </source>
</evidence>
<evidence type="ECO:0000256" key="4">
    <source>
        <dbReference type="ARBA" id="ARBA00023157"/>
    </source>
</evidence>
<evidence type="ECO:0000256" key="5">
    <source>
        <dbReference type="PROSITE-ProRule" id="PRU00076"/>
    </source>
</evidence>
<dbReference type="InterPro" id="IPR020864">
    <property type="entry name" value="MACPF"/>
</dbReference>
<evidence type="ECO:0000259" key="7">
    <source>
        <dbReference type="PROSITE" id="PS50026"/>
    </source>
</evidence>
<comment type="subcellular location">
    <subcellularLocation>
        <location evidence="1">Secreted</location>
    </subcellularLocation>
</comment>
<dbReference type="EMBL" id="CAJNOR010002371">
    <property type="protein sequence ID" value="CAF1284846.1"/>
    <property type="molecule type" value="Genomic_DNA"/>
</dbReference>
<feature type="domain" description="EGF-like" evidence="7">
    <location>
        <begin position="364"/>
        <end position="403"/>
    </location>
</feature>
<evidence type="ECO:0000313" key="9">
    <source>
        <dbReference type="EMBL" id="CAF1284846.1"/>
    </source>
</evidence>
<keyword evidence="3" id="KW-0204">Cytolysis</keyword>
<dbReference type="PROSITE" id="PS50026">
    <property type="entry name" value="EGF_3"/>
    <property type="match status" value="1"/>
</dbReference>
<dbReference type="PROSITE" id="PS01186">
    <property type="entry name" value="EGF_2"/>
    <property type="match status" value="1"/>
</dbReference>
<dbReference type="PROSITE" id="PS51412">
    <property type="entry name" value="MACPF_2"/>
    <property type="match status" value="1"/>
</dbReference>
<protein>
    <recommendedName>
        <fullName evidence="11">MACPF domain-containing protein</fullName>
    </recommendedName>
</protein>
<comment type="caution">
    <text evidence="5">Lacks conserved residue(s) required for the propagation of feature annotation.</text>
</comment>
<dbReference type="PANTHER" id="PTHR45742:SF8">
    <property type="entry name" value="FLOCCULATION PROTEIN FLO11"/>
    <property type="match status" value="1"/>
</dbReference>
<proteinExistence type="predicted"/>
<keyword evidence="10" id="KW-1185">Reference proteome</keyword>
<sequence>MFLTIYIFIAISSAAVDDQWAFIRRRLELSSRIVNIEENSAWLPNSGKIGCGYNLARGSPVCYTSDCQMNGFGRPVFALEYTKRSVGSCDERLIPNNVNLDCFPSTDSTSNTEVISTLHQLQVSTTKGIDTQTSVSGGFAGFSASFSYAHSEQTRSMIDTIVKEKSTVLFTTLKTSWVRLSLFEPKMNLSDDFRFVIEHVPCCELNESSEEYIRRYIIDYFGYAYVPDMLLGGVAQQRIVITQSDRSNLEKNGWTVSNEASIGAAARQIFSTSVKVKTTETYDKEQLDTFSRYTRQDRVTTLGGDIILQSFEEWSKTIKANPVIIKFGVSLIFDLLTSKHFPNDPDIVRKSQLIQKVVEKYLNNPLYCYNQCTHPSHGTCIDSGYFQFGICECHNGWTGLDCSTEVDDQIQAQTDTHGVCTVWGGFHLVGFPVSSQQMNLRSGYWCRATGRVLLVKNPFIEFYINVTAGSYQIEYYEIIFFYNGLKLCTITPQNENCSSEFVEVKRLQDSPTSRQIFCYIGDQMEITIYSQLVANRLVYNIETIQNYYLIRASSGLCVTRLRQCRIESSPRRKRSIDETAAYEVCNLFINEAKKTVKKLLGNSAISLIPHAREACVTDILSSSNAAWGESAVWLIVANSIRQASLSRSERTAMMAQIYSSVQEAVKRAKPQAGLVV</sequence>
<reference evidence="9" key="1">
    <citation type="submission" date="2021-02" db="EMBL/GenBank/DDBJ databases">
        <authorList>
            <person name="Nowell W R."/>
        </authorList>
    </citation>
    <scope>NUCLEOTIDE SEQUENCE</scope>
</reference>
<evidence type="ECO:0000259" key="8">
    <source>
        <dbReference type="PROSITE" id="PS51412"/>
    </source>
</evidence>
<feature type="chain" id="PRO_5032768984" description="MACPF domain-containing protein" evidence="6">
    <location>
        <begin position="16"/>
        <end position="676"/>
    </location>
</feature>
<organism evidence="9 10">
    <name type="scientific">Adineta ricciae</name>
    <name type="common">Rotifer</name>
    <dbReference type="NCBI Taxonomy" id="249248"/>
    <lineage>
        <taxon>Eukaryota</taxon>
        <taxon>Metazoa</taxon>
        <taxon>Spiralia</taxon>
        <taxon>Gnathifera</taxon>
        <taxon>Rotifera</taxon>
        <taxon>Eurotatoria</taxon>
        <taxon>Bdelloidea</taxon>
        <taxon>Adinetida</taxon>
        <taxon>Adinetidae</taxon>
        <taxon>Adineta</taxon>
    </lineage>
</organism>
<keyword evidence="4 5" id="KW-1015">Disulfide bond</keyword>
<dbReference type="InterPro" id="IPR000742">
    <property type="entry name" value="EGF"/>
</dbReference>
<feature type="domain" description="MACPF" evidence="8">
    <location>
        <begin position="31"/>
        <end position="369"/>
    </location>
</feature>
<comment type="caution">
    <text evidence="9">The sequence shown here is derived from an EMBL/GenBank/DDBJ whole genome shotgun (WGS) entry which is preliminary data.</text>
</comment>
<gene>
    <name evidence="9" type="ORF">XAT740_LOCUS28016</name>
</gene>
<name>A0A815CK79_ADIRI</name>
<dbReference type="PROSITE" id="PS00022">
    <property type="entry name" value="EGF_1"/>
    <property type="match status" value="1"/>
</dbReference>
<evidence type="ECO:0000313" key="10">
    <source>
        <dbReference type="Proteomes" id="UP000663828"/>
    </source>
</evidence>
<dbReference type="AlphaFoldDB" id="A0A815CK79"/>
<evidence type="ECO:0000256" key="3">
    <source>
        <dbReference type="ARBA" id="ARBA00022852"/>
    </source>
</evidence>
<keyword evidence="5" id="KW-0245">EGF-like domain</keyword>
<evidence type="ECO:0000256" key="2">
    <source>
        <dbReference type="ARBA" id="ARBA00022525"/>
    </source>
</evidence>
<evidence type="ECO:0008006" key="11">
    <source>
        <dbReference type="Google" id="ProtNLM"/>
    </source>
</evidence>
<dbReference type="SMART" id="SM00457">
    <property type="entry name" value="MACPF"/>
    <property type="match status" value="1"/>
</dbReference>
<dbReference type="Pfam" id="PF01823">
    <property type="entry name" value="MACPF"/>
    <property type="match status" value="1"/>
</dbReference>
<feature type="signal peptide" evidence="6">
    <location>
        <begin position="1"/>
        <end position="15"/>
    </location>
</feature>
<dbReference type="GO" id="GO:0005576">
    <property type="term" value="C:extracellular region"/>
    <property type="evidence" value="ECO:0007669"/>
    <property type="project" value="UniProtKB-SubCell"/>
</dbReference>
<dbReference type="PANTHER" id="PTHR45742">
    <property type="entry name" value="COMPLEMENT COMPONENT C6"/>
    <property type="match status" value="1"/>
</dbReference>